<evidence type="ECO:0000313" key="2">
    <source>
        <dbReference type="EMBL" id="AUB82211.1"/>
    </source>
</evidence>
<organism evidence="2 3">
    <name type="scientific">Candidatus Thiodictyon syntrophicum</name>
    <dbReference type="NCBI Taxonomy" id="1166950"/>
    <lineage>
        <taxon>Bacteria</taxon>
        <taxon>Pseudomonadati</taxon>
        <taxon>Pseudomonadota</taxon>
        <taxon>Gammaproteobacteria</taxon>
        <taxon>Chromatiales</taxon>
        <taxon>Chromatiaceae</taxon>
        <taxon>Thiodictyon</taxon>
    </lineage>
</organism>
<dbReference type="KEGG" id="tsy:THSYN_15490"/>
<reference evidence="2 3" key="1">
    <citation type="submission" date="2017-03" db="EMBL/GenBank/DDBJ databases">
        <title>Complete genome sequence of Candidatus 'Thiodictyon syntrophicum' sp. nov. strain Cad16T, a photolithoautotroph purple sulfur bacterium isolated from an alpine meromictic lake.</title>
        <authorList>
            <person name="Luedin S.M."/>
            <person name="Pothier J.F."/>
            <person name="Danza F."/>
            <person name="Storelli N."/>
            <person name="Wittwer M."/>
            <person name="Tonolla M."/>
        </authorList>
    </citation>
    <scope>NUCLEOTIDE SEQUENCE [LARGE SCALE GENOMIC DNA]</scope>
    <source>
        <strain evidence="2 3">Cad16T</strain>
    </source>
</reference>
<keyword evidence="1" id="KW-1133">Transmembrane helix</keyword>
<evidence type="ECO:0000256" key="1">
    <source>
        <dbReference type="SAM" id="Phobius"/>
    </source>
</evidence>
<gene>
    <name evidence="2" type="ORF">THSYN_15490</name>
</gene>
<keyword evidence="1" id="KW-0812">Transmembrane</keyword>
<sequence>MARRQGGGRPRRAAKSAVIVIAMLILILIAIVIVITQLHRAGPSAEAQCRVILELDGARRPLRTPRGGLTVAM</sequence>
<evidence type="ECO:0000313" key="3">
    <source>
        <dbReference type="Proteomes" id="UP000232638"/>
    </source>
</evidence>
<feature type="transmembrane region" description="Helical" evidence="1">
    <location>
        <begin position="12"/>
        <end position="35"/>
    </location>
</feature>
<name>A0A2K8UAW8_9GAMM</name>
<accession>A0A2K8UAW8</accession>
<keyword evidence="3" id="KW-1185">Reference proteome</keyword>
<dbReference type="EMBL" id="CP020370">
    <property type="protein sequence ID" value="AUB82211.1"/>
    <property type="molecule type" value="Genomic_DNA"/>
</dbReference>
<keyword evidence="1" id="KW-0472">Membrane</keyword>
<protein>
    <submittedName>
        <fullName evidence="2">Uncharacterized protein</fullName>
    </submittedName>
</protein>
<dbReference type="Proteomes" id="UP000232638">
    <property type="component" value="Chromosome"/>
</dbReference>
<dbReference type="AlphaFoldDB" id="A0A2K8UAW8"/>
<proteinExistence type="predicted"/>